<evidence type="ECO:0000313" key="2">
    <source>
        <dbReference type="EMBL" id="SPO36808.1"/>
    </source>
</evidence>
<protein>
    <submittedName>
        <fullName evidence="2">Uncharacterized protein</fullName>
    </submittedName>
</protein>
<organism evidence="2 3">
    <name type="scientific">Pseudozyma flocculosa</name>
    <dbReference type="NCBI Taxonomy" id="84751"/>
    <lineage>
        <taxon>Eukaryota</taxon>
        <taxon>Fungi</taxon>
        <taxon>Dikarya</taxon>
        <taxon>Basidiomycota</taxon>
        <taxon>Ustilaginomycotina</taxon>
        <taxon>Ustilaginomycetes</taxon>
        <taxon>Ustilaginales</taxon>
        <taxon>Ustilaginaceae</taxon>
        <taxon>Pseudozyma</taxon>
    </lineage>
</organism>
<proteinExistence type="predicted"/>
<evidence type="ECO:0000313" key="3">
    <source>
        <dbReference type="Proteomes" id="UP000323386"/>
    </source>
</evidence>
<reference evidence="2 3" key="1">
    <citation type="submission" date="2018-03" db="EMBL/GenBank/DDBJ databases">
        <authorList>
            <person name="Guldener U."/>
        </authorList>
    </citation>
    <scope>NUCLEOTIDE SEQUENCE [LARGE SCALE GENOMIC DNA]</scope>
    <source>
        <strain evidence="2 3">DAOM196992</strain>
    </source>
</reference>
<feature type="compositionally biased region" description="Low complexity" evidence="1">
    <location>
        <begin position="113"/>
        <end position="127"/>
    </location>
</feature>
<accession>A0A5C3EX62</accession>
<dbReference type="AlphaFoldDB" id="A0A5C3EX62"/>
<gene>
    <name evidence="2" type="ORF">PSFLO_02279</name>
</gene>
<dbReference type="EMBL" id="OOIP01000005">
    <property type="protein sequence ID" value="SPO36808.1"/>
    <property type="molecule type" value="Genomic_DNA"/>
</dbReference>
<feature type="region of interest" description="Disordered" evidence="1">
    <location>
        <begin position="64"/>
        <end position="128"/>
    </location>
</feature>
<name>A0A5C3EX62_9BASI</name>
<dbReference type="Proteomes" id="UP000323386">
    <property type="component" value="Unassembled WGS sequence"/>
</dbReference>
<keyword evidence="3" id="KW-1185">Reference proteome</keyword>
<dbReference type="OrthoDB" id="2523383at2759"/>
<feature type="region of interest" description="Disordered" evidence="1">
    <location>
        <begin position="1"/>
        <end position="52"/>
    </location>
</feature>
<feature type="compositionally biased region" description="Low complexity" evidence="1">
    <location>
        <begin position="88"/>
        <end position="105"/>
    </location>
</feature>
<sequence length="441" mass="47517">MPTATVAASRLPPTSSTATLSSNKTDSMPATRRAPLQDRLQPRSASHAPGTSLLTVRRIDEVNGVGHKQVMQPSAAMFPPSRRRAADSRVSSQSSRALYRGSPSRCPSPPSAPRVSSPPAAVSSPRPNGAICQDRIALTIPQRLPRPPIQVISNPHLDLAQHLRRHGLEADAKAVQTSGMPGDFLLDAYLEAGRMGKSNLHQQTADFVPRLRNQIQAQVQQGAKLPASLQLDTTLDSCGSYLPPTHVLAIFSGTDETILVAAHDLVLALQCTSIPFLPPVVRGRKPSEARLPVVPLCLPHPSAFDSVHKWLYSPDSPCLFEDLIPMAFVVRLLATLSNERYQRDELASLSLLEMDNVGARLKVSLALSYLATSTLLDVLKRIQAVWKNGAAMGITSLRFWGQLDKAWESVLGALVEAKRRKAALAASGADKAADALERAAI</sequence>
<feature type="compositionally biased region" description="Low complexity" evidence="1">
    <location>
        <begin position="7"/>
        <end position="22"/>
    </location>
</feature>
<evidence type="ECO:0000256" key="1">
    <source>
        <dbReference type="SAM" id="MobiDB-lite"/>
    </source>
</evidence>